<dbReference type="Pfam" id="PF04542">
    <property type="entry name" value="Sigma70_r2"/>
    <property type="match status" value="1"/>
</dbReference>
<evidence type="ECO:0000256" key="2">
    <source>
        <dbReference type="ARBA" id="ARBA00023015"/>
    </source>
</evidence>
<evidence type="ECO:0000256" key="3">
    <source>
        <dbReference type="ARBA" id="ARBA00023082"/>
    </source>
</evidence>
<dbReference type="InterPro" id="IPR036388">
    <property type="entry name" value="WH-like_DNA-bd_sf"/>
</dbReference>
<dbReference type="PANTHER" id="PTHR43133:SF50">
    <property type="entry name" value="ECF RNA POLYMERASE SIGMA FACTOR SIGM"/>
    <property type="match status" value="1"/>
</dbReference>
<evidence type="ECO:0000313" key="10">
    <source>
        <dbReference type="EMBL" id="GIF80053.1"/>
    </source>
</evidence>
<dbReference type="InterPro" id="IPR007627">
    <property type="entry name" value="RNA_pol_sigma70_r2"/>
</dbReference>
<dbReference type="NCBIfam" id="TIGR02983">
    <property type="entry name" value="SigE-fam_strep"/>
    <property type="match status" value="1"/>
</dbReference>
<comment type="similarity">
    <text evidence="1">Belongs to the sigma-70 factor family. ECF subfamily.</text>
</comment>
<keyword evidence="4" id="KW-0238">DNA-binding</keyword>
<dbReference type="Pfam" id="PF08281">
    <property type="entry name" value="Sigma70_r4_2"/>
    <property type="match status" value="1"/>
</dbReference>
<reference evidence="10 11" key="1">
    <citation type="submission" date="2021-01" db="EMBL/GenBank/DDBJ databases">
        <title>Whole genome shotgun sequence of Catellatospora bangladeshensis NBRC 107357.</title>
        <authorList>
            <person name="Komaki H."/>
            <person name="Tamura T."/>
        </authorList>
    </citation>
    <scope>NUCLEOTIDE SEQUENCE [LARGE SCALE GENOMIC DNA]</scope>
    <source>
        <strain evidence="10 11">NBRC 107357</strain>
    </source>
</reference>
<keyword evidence="7" id="KW-0472">Membrane</keyword>
<evidence type="ECO:0000256" key="4">
    <source>
        <dbReference type="ARBA" id="ARBA00023125"/>
    </source>
</evidence>
<dbReference type="GO" id="GO:0016987">
    <property type="term" value="F:sigma factor activity"/>
    <property type="evidence" value="ECO:0007669"/>
    <property type="project" value="UniProtKB-KW"/>
</dbReference>
<evidence type="ECO:0000259" key="9">
    <source>
        <dbReference type="Pfam" id="PF08281"/>
    </source>
</evidence>
<dbReference type="InterPro" id="IPR014284">
    <property type="entry name" value="RNA_pol_sigma-70_dom"/>
</dbReference>
<keyword evidence="11" id="KW-1185">Reference proteome</keyword>
<dbReference type="SUPFAM" id="SSF88659">
    <property type="entry name" value="Sigma3 and sigma4 domains of RNA polymerase sigma factors"/>
    <property type="match status" value="1"/>
</dbReference>
<feature type="domain" description="RNA polymerase sigma factor 70 region 4 type 2" evidence="9">
    <location>
        <begin position="99"/>
        <end position="150"/>
    </location>
</feature>
<dbReference type="InterPro" id="IPR013324">
    <property type="entry name" value="RNA_pol_sigma_r3/r4-like"/>
</dbReference>
<dbReference type="InterPro" id="IPR039425">
    <property type="entry name" value="RNA_pol_sigma-70-like"/>
</dbReference>
<dbReference type="Gene3D" id="1.10.10.10">
    <property type="entry name" value="Winged helix-like DNA-binding domain superfamily/Winged helix DNA-binding domain"/>
    <property type="match status" value="1"/>
</dbReference>
<feature type="region of interest" description="Disordered" evidence="6">
    <location>
        <begin position="219"/>
        <end position="243"/>
    </location>
</feature>
<organism evidence="10 11">
    <name type="scientific">Catellatospora bangladeshensis</name>
    <dbReference type="NCBI Taxonomy" id="310355"/>
    <lineage>
        <taxon>Bacteria</taxon>
        <taxon>Bacillati</taxon>
        <taxon>Actinomycetota</taxon>
        <taxon>Actinomycetes</taxon>
        <taxon>Micromonosporales</taxon>
        <taxon>Micromonosporaceae</taxon>
        <taxon>Catellatospora</taxon>
    </lineage>
</organism>
<dbReference type="Gene3D" id="1.10.1740.10">
    <property type="match status" value="1"/>
</dbReference>
<keyword evidence="2" id="KW-0805">Transcription regulation</keyword>
<dbReference type="SUPFAM" id="SSF88946">
    <property type="entry name" value="Sigma2 domain of RNA polymerase sigma factors"/>
    <property type="match status" value="1"/>
</dbReference>
<keyword evidence="5" id="KW-0804">Transcription</keyword>
<dbReference type="GO" id="GO:0003677">
    <property type="term" value="F:DNA binding"/>
    <property type="evidence" value="ECO:0007669"/>
    <property type="project" value="UniProtKB-KW"/>
</dbReference>
<dbReference type="InterPro" id="IPR014325">
    <property type="entry name" value="RNA_pol_sigma-E_actinobac"/>
</dbReference>
<evidence type="ECO:0000259" key="8">
    <source>
        <dbReference type="Pfam" id="PF04542"/>
    </source>
</evidence>
<feature type="transmembrane region" description="Helical" evidence="7">
    <location>
        <begin position="189"/>
        <end position="209"/>
    </location>
</feature>
<evidence type="ECO:0000313" key="11">
    <source>
        <dbReference type="Proteomes" id="UP000601223"/>
    </source>
</evidence>
<accession>A0A8J3NHQ5</accession>
<keyword evidence="7" id="KW-0812">Transmembrane</keyword>
<dbReference type="InterPro" id="IPR013249">
    <property type="entry name" value="RNA_pol_sigma70_r4_t2"/>
</dbReference>
<dbReference type="NCBIfam" id="TIGR02937">
    <property type="entry name" value="sigma70-ECF"/>
    <property type="match status" value="1"/>
</dbReference>
<protein>
    <recommendedName>
        <fullName evidence="12">RNA polymerase sigma-70 factor (Sigma-E family)</fullName>
    </recommendedName>
</protein>
<keyword evidence="3" id="KW-0731">Sigma factor</keyword>
<comment type="caution">
    <text evidence="10">The sequence shown here is derived from an EMBL/GenBank/DDBJ whole genome shotgun (WGS) entry which is preliminary data.</text>
</comment>
<evidence type="ECO:0000256" key="1">
    <source>
        <dbReference type="ARBA" id="ARBA00010641"/>
    </source>
</evidence>
<feature type="domain" description="RNA polymerase sigma-70 region 2" evidence="8">
    <location>
        <begin position="13"/>
        <end position="71"/>
    </location>
</feature>
<dbReference type="CDD" id="cd06171">
    <property type="entry name" value="Sigma70_r4"/>
    <property type="match status" value="1"/>
</dbReference>
<dbReference type="AlphaFoldDB" id="A0A8J3NHQ5"/>
<evidence type="ECO:0000256" key="7">
    <source>
        <dbReference type="SAM" id="Phobius"/>
    </source>
</evidence>
<gene>
    <name evidence="10" type="ORF">Cba03nite_14020</name>
</gene>
<dbReference type="InterPro" id="IPR013325">
    <property type="entry name" value="RNA_pol_sigma_r2"/>
</dbReference>
<evidence type="ECO:0008006" key="12">
    <source>
        <dbReference type="Google" id="ProtNLM"/>
    </source>
</evidence>
<dbReference type="GO" id="GO:0006352">
    <property type="term" value="P:DNA-templated transcription initiation"/>
    <property type="evidence" value="ECO:0007669"/>
    <property type="project" value="InterPro"/>
</dbReference>
<dbReference type="RefSeq" id="WP_308442747.1">
    <property type="nucleotide sequence ID" value="NZ_BONF01000008.1"/>
</dbReference>
<dbReference type="EMBL" id="BONF01000008">
    <property type="protein sequence ID" value="GIF80053.1"/>
    <property type="molecule type" value="Genomic_DNA"/>
</dbReference>
<evidence type="ECO:0000256" key="5">
    <source>
        <dbReference type="ARBA" id="ARBA00023163"/>
    </source>
</evidence>
<keyword evidence="7" id="KW-1133">Transmembrane helix</keyword>
<dbReference type="PANTHER" id="PTHR43133">
    <property type="entry name" value="RNA POLYMERASE ECF-TYPE SIGMA FACTO"/>
    <property type="match status" value="1"/>
</dbReference>
<sequence>MHPDFDQYVRARSGSLVGFAYLLCRDRHLAEDLVQEVLARAYHRWDRIEADNPDLYLRRALVWANSSWWRRLSHRERPHWSTPDGAGDEDFVQRHAVRDELWALLGGLPRRQRTVLVLRYFEDLDDERIAELLDCSPATVRVHAHRGLGALRSRLGEPVPAPAAERAFPPVTLDDVRRRATGVQRRRRTTLAAAAAAVITTVLVLLPVWRAPQPPPVLTPSPSGVPGSAGPVPPTLNPSPSGTVALVPRPAAWALPEFPYQPGYVPAKAGKLTVVSALDMTGLESAGNPAKLLVYAGPTPYDWDWEAALTRSVQVDGVPATLRTGTDENGKAQIGLTWQRDGRWVTVQSFGGLLTLAEVQRFARELRPGRMTATPAIGYGLIPEGYEVSSMDREHVCLSAEPRLTHENPEGICVSVGSDTSLVPVTSSFSVRGQLAVLEPVAGERPTALRVLLDGKRVLLIEQSRGDLSREDLVRFAESITVSGPAGQ</sequence>
<evidence type="ECO:0000256" key="6">
    <source>
        <dbReference type="SAM" id="MobiDB-lite"/>
    </source>
</evidence>
<proteinExistence type="inferred from homology"/>
<name>A0A8J3NHQ5_9ACTN</name>
<dbReference type="Proteomes" id="UP000601223">
    <property type="component" value="Unassembled WGS sequence"/>
</dbReference>
<feature type="compositionally biased region" description="Low complexity" evidence="6">
    <location>
        <begin position="220"/>
        <end position="230"/>
    </location>
</feature>